<keyword evidence="3" id="KW-1185">Reference proteome</keyword>
<evidence type="ECO:0000256" key="1">
    <source>
        <dbReference type="SAM" id="MobiDB-lite"/>
    </source>
</evidence>
<comment type="caution">
    <text evidence="2">The sequence shown here is derived from an EMBL/GenBank/DDBJ whole genome shotgun (WGS) entry which is preliminary data.</text>
</comment>
<sequence length="64" mass="7083">MYNKISEIDTIGESLSKSWFIGEMIGLIEFCRYVYEDQAGEEKTATNASPPPETATNAIPPPET</sequence>
<evidence type="ECO:0000313" key="2">
    <source>
        <dbReference type="EMBL" id="CAG8601291.1"/>
    </source>
</evidence>
<accession>A0A9N9GCW1</accession>
<dbReference type="Proteomes" id="UP000789396">
    <property type="component" value="Unassembled WGS sequence"/>
</dbReference>
<feature type="non-terminal residue" evidence="2">
    <location>
        <position position="1"/>
    </location>
</feature>
<protein>
    <submittedName>
        <fullName evidence="2">10323_t:CDS:1</fullName>
    </submittedName>
</protein>
<evidence type="ECO:0000313" key="3">
    <source>
        <dbReference type="Proteomes" id="UP000789396"/>
    </source>
</evidence>
<name>A0A9N9GCW1_9GLOM</name>
<feature type="compositionally biased region" description="Pro residues" evidence="1">
    <location>
        <begin position="49"/>
        <end position="64"/>
    </location>
</feature>
<dbReference type="EMBL" id="CAJVPZ010008739">
    <property type="protein sequence ID" value="CAG8601291.1"/>
    <property type="molecule type" value="Genomic_DNA"/>
</dbReference>
<proteinExistence type="predicted"/>
<feature type="region of interest" description="Disordered" evidence="1">
    <location>
        <begin position="41"/>
        <end position="64"/>
    </location>
</feature>
<gene>
    <name evidence="2" type="ORF">RFULGI_LOCUS6613</name>
</gene>
<dbReference type="AlphaFoldDB" id="A0A9N9GCW1"/>
<reference evidence="2" key="1">
    <citation type="submission" date="2021-06" db="EMBL/GenBank/DDBJ databases">
        <authorList>
            <person name="Kallberg Y."/>
            <person name="Tangrot J."/>
            <person name="Rosling A."/>
        </authorList>
    </citation>
    <scope>NUCLEOTIDE SEQUENCE</scope>
    <source>
        <strain evidence="2">IN212</strain>
    </source>
</reference>
<organism evidence="2 3">
    <name type="scientific">Racocetra fulgida</name>
    <dbReference type="NCBI Taxonomy" id="60492"/>
    <lineage>
        <taxon>Eukaryota</taxon>
        <taxon>Fungi</taxon>
        <taxon>Fungi incertae sedis</taxon>
        <taxon>Mucoromycota</taxon>
        <taxon>Glomeromycotina</taxon>
        <taxon>Glomeromycetes</taxon>
        <taxon>Diversisporales</taxon>
        <taxon>Gigasporaceae</taxon>
        <taxon>Racocetra</taxon>
    </lineage>
</organism>